<keyword evidence="10 13" id="KW-0460">Magnesium</keyword>
<dbReference type="EC" id="3.1.3.18" evidence="6 13"/>
<dbReference type="PANTHER" id="PTHR43434:SF1">
    <property type="entry name" value="PHOSPHOGLYCOLATE PHOSPHATASE"/>
    <property type="match status" value="1"/>
</dbReference>
<evidence type="ECO:0000256" key="5">
    <source>
        <dbReference type="ARBA" id="ARBA00011233"/>
    </source>
</evidence>
<comment type="catalytic activity">
    <reaction evidence="1 13">
        <text>2-phosphoglycolate + H2O = glycolate + phosphate</text>
        <dbReference type="Rhea" id="RHEA:14369"/>
        <dbReference type="ChEBI" id="CHEBI:15377"/>
        <dbReference type="ChEBI" id="CHEBI:29805"/>
        <dbReference type="ChEBI" id="CHEBI:43474"/>
        <dbReference type="ChEBI" id="CHEBI:58033"/>
        <dbReference type="EC" id="3.1.3.18"/>
    </reaction>
</comment>
<dbReference type="RefSeq" id="WP_091911379.1">
    <property type="nucleotide sequence ID" value="NZ_FNLO01000011.1"/>
</dbReference>
<evidence type="ECO:0000313" key="15">
    <source>
        <dbReference type="Proteomes" id="UP000243719"/>
    </source>
</evidence>
<keyword evidence="11 13" id="KW-0119">Carbohydrate metabolism</keyword>
<dbReference type="GO" id="GO:0005829">
    <property type="term" value="C:cytosol"/>
    <property type="evidence" value="ECO:0007669"/>
    <property type="project" value="TreeGrafter"/>
</dbReference>
<dbReference type="InterPro" id="IPR050155">
    <property type="entry name" value="HAD-like_hydrolase_sf"/>
</dbReference>
<keyword evidence="8 13" id="KW-0479">Metal-binding</keyword>
<evidence type="ECO:0000256" key="11">
    <source>
        <dbReference type="ARBA" id="ARBA00023277"/>
    </source>
</evidence>
<feature type="binding site" evidence="13">
    <location>
        <position position="178"/>
    </location>
    <ligand>
        <name>Mg(2+)</name>
        <dbReference type="ChEBI" id="CHEBI:18420"/>
    </ligand>
</feature>
<dbReference type="Gene3D" id="1.10.150.240">
    <property type="entry name" value="Putative phosphatase, domain 2"/>
    <property type="match status" value="1"/>
</dbReference>
<dbReference type="FunFam" id="3.40.50.1000:FF:000022">
    <property type="entry name" value="Phosphoglycolate phosphatase"/>
    <property type="match status" value="1"/>
</dbReference>
<keyword evidence="15" id="KW-1185">Reference proteome</keyword>
<dbReference type="STRING" id="1770053.SAMN05216551_111198"/>
<comment type="function">
    <text evidence="12 13">Specifically catalyzes the dephosphorylation of 2-phosphoglycolate. Is involved in the dissimilation of the intracellular 2-phosphoglycolate formed during the DNA repair of 3'-phosphoglycolate ends, a major class of DNA lesions induced by oxidative stress.</text>
</comment>
<dbReference type="InterPro" id="IPR023198">
    <property type="entry name" value="PGP-like_dom2"/>
</dbReference>
<keyword evidence="9 13" id="KW-0378">Hydrolase</keyword>
<dbReference type="PRINTS" id="PR00413">
    <property type="entry name" value="HADHALOGNASE"/>
</dbReference>
<feature type="active site" description="Nucleophile" evidence="13">
    <location>
        <position position="15"/>
    </location>
</feature>
<dbReference type="SFLD" id="SFLDG01135">
    <property type="entry name" value="C1.5.6:_HAD__Beta-PGM__Phospha"/>
    <property type="match status" value="1"/>
</dbReference>
<evidence type="ECO:0000256" key="7">
    <source>
        <dbReference type="ARBA" id="ARBA00022567"/>
    </source>
</evidence>
<evidence type="ECO:0000256" key="1">
    <source>
        <dbReference type="ARBA" id="ARBA00000830"/>
    </source>
</evidence>
<dbReference type="HAMAP" id="MF_00495">
    <property type="entry name" value="GPH_hydrolase_bact"/>
    <property type="match status" value="1"/>
</dbReference>
<dbReference type="EMBL" id="FNLO01000011">
    <property type="protein sequence ID" value="SDV50445.1"/>
    <property type="molecule type" value="Genomic_DNA"/>
</dbReference>
<dbReference type="InterPro" id="IPR036412">
    <property type="entry name" value="HAD-like_sf"/>
</dbReference>
<dbReference type="GO" id="GO:0019253">
    <property type="term" value="P:reductive pentose-phosphate cycle"/>
    <property type="evidence" value="ECO:0007669"/>
    <property type="project" value="UniProtKB-KW"/>
</dbReference>
<dbReference type="Gene3D" id="3.40.50.1000">
    <property type="entry name" value="HAD superfamily/HAD-like"/>
    <property type="match status" value="1"/>
</dbReference>
<dbReference type="AlphaFoldDB" id="A0A1H2PTJ8"/>
<reference evidence="15" key="1">
    <citation type="submission" date="2016-09" db="EMBL/GenBank/DDBJ databases">
        <authorList>
            <person name="Varghese N."/>
            <person name="Submissions S."/>
        </authorList>
    </citation>
    <scope>NUCLEOTIDE SEQUENCE [LARGE SCALE GENOMIC DNA]</scope>
    <source>
        <strain evidence="15">JS23</strain>
    </source>
</reference>
<dbReference type="InterPro" id="IPR037512">
    <property type="entry name" value="PGPase_prok"/>
</dbReference>
<evidence type="ECO:0000256" key="10">
    <source>
        <dbReference type="ARBA" id="ARBA00022842"/>
    </source>
</evidence>
<dbReference type="PANTHER" id="PTHR43434">
    <property type="entry name" value="PHOSPHOGLYCOLATE PHOSPHATASE"/>
    <property type="match status" value="1"/>
</dbReference>
<dbReference type="UniPathway" id="UPA00865">
    <property type="reaction ID" value="UER00834"/>
</dbReference>
<name>A0A1H2PTJ8_9BURK</name>
<evidence type="ECO:0000256" key="6">
    <source>
        <dbReference type="ARBA" id="ARBA00013078"/>
    </source>
</evidence>
<evidence type="ECO:0000256" key="3">
    <source>
        <dbReference type="ARBA" id="ARBA00004818"/>
    </source>
</evidence>
<keyword evidence="7" id="KW-0113">Calvin cycle</keyword>
<protein>
    <recommendedName>
        <fullName evidence="6 13">Phosphoglycolate phosphatase</fullName>
        <shortName evidence="13">PGP</shortName>
        <shortName evidence="13">PGPase</shortName>
        <ecNumber evidence="6 13">3.1.3.18</ecNumber>
    </recommendedName>
</protein>
<dbReference type="NCBIfam" id="TIGR01449">
    <property type="entry name" value="PGP_bact"/>
    <property type="match status" value="1"/>
</dbReference>
<feature type="binding site" evidence="13">
    <location>
        <position position="15"/>
    </location>
    <ligand>
        <name>Mg(2+)</name>
        <dbReference type="ChEBI" id="CHEBI:18420"/>
    </ligand>
</feature>
<dbReference type="SUPFAM" id="SSF56784">
    <property type="entry name" value="HAD-like"/>
    <property type="match status" value="1"/>
</dbReference>
<dbReference type="Pfam" id="PF00702">
    <property type="entry name" value="Hydrolase"/>
    <property type="match status" value="1"/>
</dbReference>
<dbReference type="GO" id="GO:0046295">
    <property type="term" value="P:glycolate biosynthetic process"/>
    <property type="evidence" value="ECO:0007669"/>
    <property type="project" value="UniProtKB-UniRule"/>
</dbReference>
<evidence type="ECO:0000256" key="9">
    <source>
        <dbReference type="ARBA" id="ARBA00022801"/>
    </source>
</evidence>
<feature type="binding site" evidence="13">
    <location>
        <position position="17"/>
    </location>
    <ligand>
        <name>Mg(2+)</name>
        <dbReference type="ChEBI" id="CHEBI:18420"/>
    </ligand>
</feature>
<evidence type="ECO:0000256" key="13">
    <source>
        <dbReference type="HAMAP-Rule" id="MF_00495"/>
    </source>
</evidence>
<evidence type="ECO:0000313" key="14">
    <source>
        <dbReference type="EMBL" id="SDV50445.1"/>
    </source>
</evidence>
<sequence length="228" mass="23912">MGALDSYTIRAAIIDLDGTLFDTAGDFTAALNGMLSGLGARPIDLSETIEYIGKGTEHLIASVLGARYDADAASALFDRAYADYQTEYQRINGHHATLYPGAAEGVAALREGGIRLACVTNKPLRFAAGLLAQFGLAGDFDHVFGGDSFARKKPDPLPMREACRALGVTPAETVALGDSENDALAARAAGIASLIVPYGYNHGRPVQDLDCNAIVGTLLEAAALILKR</sequence>
<dbReference type="GO" id="GO:0046872">
    <property type="term" value="F:metal ion binding"/>
    <property type="evidence" value="ECO:0007669"/>
    <property type="project" value="UniProtKB-KW"/>
</dbReference>
<dbReference type="InterPro" id="IPR006439">
    <property type="entry name" value="HAD-SF_hydro_IA"/>
</dbReference>
<dbReference type="SFLD" id="SFLDS00003">
    <property type="entry name" value="Haloacid_Dehalogenase"/>
    <property type="match status" value="1"/>
</dbReference>
<dbReference type="Proteomes" id="UP000243719">
    <property type="component" value="Unassembled WGS sequence"/>
</dbReference>
<dbReference type="OrthoDB" id="9807630at2"/>
<evidence type="ECO:0000256" key="12">
    <source>
        <dbReference type="ARBA" id="ARBA00059247"/>
    </source>
</evidence>
<comment type="similarity">
    <text evidence="4 13">Belongs to the HAD-like hydrolase superfamily. CbbY/CbbZ/Gph/YieH family.</text>
</comment>
<dbReference type="GO" id="GO:0008967">
    <property type="term" value="F:phosphoglycolate phosphatase activity"/>
    <property type="evidence" value="ECO:0007669"/>
    <property type="project" value="UniProtKB-UniRule"/>
</dbReference>
<dbReference type="NCBIfam" id="TIGR01509">
    <property type="entry name" value="HAD-SF-IA-v3"/>
    <property type="match status" value="1"/>
</dbReference>
<evidence type="ECO:0000256" key="8">
    <source>
        <dbReference type="ARBA" id="ARBA00022723"/>
    </source>
</evidence>
<organism evidence="14 15">
    <name type="scientific">Chitinasiproducens palmae</name>
    <dbReference type="NCBI Taxonomy" id="1770053"/>
    <lineage>
        <taxon>Bacteria</taxon>
        <taxon>Pseudomonadati</taxon>
        <taxon>Pseudomonadota</taxon>
        <taxon>Betaproteobacteria</taxon>
        <taxon>Burkholderiales</taxon>
        <taxon>Burkholderiaceae</taxon>
        <taxon>Chitinasiproducens</taxon>
    </lineage>
</organism>
<proteinExistence type="inferred from homology"/>
<evidence type="ECO:0000256" key="4">
    <source>
        <dbReference type="ARBA" id="ARBA00006171"/>
    </source>
</evidence>
<comment type="subunit">
    <text evidence="5">Homotrimer.</text>
</comment>
<comment type="cofactor">
    <cofactor evidence="2 13">
        <name>Mg(2+)</name>
        <dbReference type="ChEBI" id="CHEBI:18420"/>
    </cofactor>
</comment>
<evidence type="ECO:0000256" key="2">
    <source>
        <dbReference type="ARBA" id="ARBA00001946"/>
    </source>
</evidence>
<dbReference type="SFLD" id="SFLDG01129">
    <property type="entry name" value="C1.5:_HAD__Beta-PGM__Phosphata"/>
    <property type="match status" value="1"/>
</dbReference>
<comment type="pathway">
    <text evidence="3 13">Organic acid metabolism; glycolate biosynthesis; glycolate from 2-phosphoglycolate: step 1/1.</text>
</comment>
<dbReference type="GO" id="GO:0006281">
    <property type="term" value="P:DNA repair"/>
    <property type="evidence" value="ECO:0007669"/>
    <property type="project" value="TreeGrafter"/>
</dbReference>
<dbReference type="NCBIfam" id="TIGR01549">
    <property type="entry name" value="HAD-SF-IA-v1"/>
    <property type="match status" value="1"/>
</dbReference>
<gene>
    <name evidence="14" type="ORF">SAMN05216551_111198</name>
</gene>
<dbReference type="InterPro" id="IPR023214">
    <property type="entry name" value="HAD_sf"/>
</dbReference>
<accession>A0A1H2PTJ8</accession>